<sequence length="104" mass="11524">MHFGQRPDPAKVDEWNRTYLEHSRSSDDPTSCAVTDCLGRFPCAARVEVAELLIMAGLGVPRSVRADPAAPRLPAPRAHRVRLADLQNPIRDRPYLADVDAFSC</sequence>
<evidence type="ECO:0000313" key="2">
    <source>
        <dbReference type="Proteomes" id="UP000604117"/>
    </source>
</evidence>
<gene>
    <name evidence="1" type="ORF">Asi02nite_78480</name>
</gene>
<reference evidence="1 2" key="1">
    <citation type="submission" date="2021-01" db="EMBL/GenBank/DDBJ databases">
        <title>Whole genome shotgun sequence of Asanoa siamensis NBRC 107932.</title>
        <authorList>
            <person name="Komaki H."/>
            <person name="Tamura T."/>
        </authorList>
    </citation>
    <scope>NUCLEOTIDE SEQUENCE [LARGE SCALE GENOMIC DNA]</scope>
    <source>
        <strain evidence="1 2">NBRC 107932</strain>
    </source>
</reference>
<keyword evidence="2" id="KW-1185">Reference proteome</keyword>
<name>A0ABQ4D461_9ACTN</name>
<organism evidence="1 2">
    <name type="scientific">Asanoa siamensis</name>
    <dbReference type="NCBI Taxonomy" id="926357"/>
    <lineage>
        <taxon>Bacteria</taxon>
        <taxon>Bacillati</taxon>
        <taxon>Actinomycetota</taxon>
        <taxon>Actinomycetes</taxon>
        <taxon>Micromonosporales</taxon>
        <taxon>Micromonosporaceae</taxon>
        <taxon>Asanoa</taxon>
    </lineage>
</organism>
<proteinExistence type="predicted"/>
<comment type="caution">
    <text evidence="1">The sequence shown here is derived from an EMBL/GenBank/DDBJ whole genome shotgun (WGS) entry which is preliminary data.</text>
</comment>
<accession>A0ABQ4D461</accession>
<protein>
    <submittedName>
        <fullName evidence="1">Uncharacterized protein</fullName>
    </submittedName>
</protein>
<evidence type="ECO:0000313" key="1">
    <source>
        <dbReference type="EMBL" id="GIF78330.1"/>
    </source>
</evidence>
<dbReference type="EMBL" id="BONE01000133">
    <property type="protein sequence ID" value="GIF78330.1"/>
    <property type="molecule type" value="Genomic_DNA"/>
</dbReference>
<dbReference type="Proteomes" id="UP000604117">
    <property type="component" value="Unassembled WGS sequence"/>
</dbReference>